<dbReference type="EMBL" id="JAICCE010000019">
    <property type="protein sequence ID" value="KAG9263792.1"/>
    <property type="molecule type" value="Genomic_DNA"/>
</dbReference>
<name>A0A8T2L1J4_ASTMX</name>
<dbReference type="InterPro" id="IPR013783">
    <property type="entry name" value="Ig-like_fold"/>
</dbReference>
<feature type="non-terminal residue" evidence="6">
    <location>
        <position position="1"/>
    </location>
</feature>
<dbReference type="Proteomes" id="UP000752171">
    <property type="component" value="Unassembled WGS sequence"/>
</dbReference>
<dbReference type="InterPro" id="IPR024303">
    <property type="entry name" value="NK_rcpt_2B4_Ig_dom"/>
</dbReference>
<evidence type="ECO:0000313" key="6">
    <source>
        <dbReference type="EMBL" id="KAG9263792.1"/>
    </source>
</evidence>
<dbReference type="AlphaFoldDB" id="A0A8T2L1J4"/>
<evidence type="ECO:0000256" key="1">
    <source>
        <dbReference type="ARBA" id="ARBA00004370"/>
    </source>
</evidence>
<comment type="subcellular location">
    <subcellularLocation>
        <location evidence="1">Membrane</location>
    </subcellularLocation>
</comment>
<evidence type="ECO:0000256" key="3">
    <source>
        <dbReference type="ARBA" id="ARBA00023136"/>
    </source>
</evidence>
<reference evidence="6 7" key="1">
    <citation type="submission" date="2021-07" db="EMBL/GenBank/DDBJ databases">
        <authorList>
            <person name="Imarazene B."/>
            <person name="Zahm M."/>
            <person name="Klopp C."/>
            <person name="Cabau C."/>
            <person name="Beille S."/>
            <person name="Jouanno E."/>
            <person name="Castinel A."/>
            <person name="Lluch J."/>
            <person name="Gil L."/>
            <person name="Kuchtly C."/>
            <person name="Lopez Roques C."/>
            <person name="Donnadieu C."/>
            <person name="Parrinello H."/>
            <person name="Journot L."/>
            <person name="Du K."/>
            <person name="Schartl M."/>
            <person name="Retaux S."/>
            <person name="Guiguen Y."/>
        </authorList>
    </citation>
    <scope>NUCLEOTIDE SEQUENCE [LARGE SCALE GENOMIC DNA]</scope>
    <source>
        <strain evidence="6">Pach_M1</strain>
        <tissue evidence="6">Testis</tissue>
    </source>
</reference>
<dbReference type="Gene3D" id="2.60.40.10">
    <property type="entry name" value="Immunoglobulins"/>
    <property type="match status" value="2"/>
</dbReference>
<dbReference type="InterPro" id="IPR036179">
    <property type="entry name" value="Ig-like_dom_sf"/>
</dbReference>
<dbReference type="InterPro" id="IPR007110">
    <property type="entry name" value="Ig-like_dom"/>
</dbReference>
<feature type="domain" description="Ig-like" evidence="5">
    <location>
        <begin position="115"/>
        <end position="181"/>
    </location>
</feature>
<gene>
    <name evidence="6" type="ORF">AMEX_G21931</name>
</gene>
<dbReference type="GO" id="GO:0016020">
    <property type="term" value="C:membrane"/>
    <property type="evidence" value="ECO:0007669"/>
    <property type="project" value="UniProtKB-SubCell"/>
</dbReference>
<dbReference type="InterPro" id="IPR015631">
    <property type="entry name" value="CD2/SLAM_rcpt"/>
</dbReference>
<evidence type="ECO:0000259" key="5">
    <source>
        <dbReference type="PROSITE" id="PS50835"/>
    </source>
</evidence>
<evidence type="ECO:0000313" key="7">
    <source>
        <dbReference type="Proteomes" id="UP000752171"/>
    </source>
</evidence>
<keyword evidence="3" id="KW-0472">Membrane</keyword>
<dbReference type="SUPFAM" id="SSF48726">
    <property type="entry name" value="Immunoglobulin"/>
    <property type="match status" value="1"/>
</dbReference>
<organism evidence="6 7">
    <name type="scientific">Astyanax mexicanus</name>
    <name type="common">Blind cave fish</name>
    <name type="synonym">Astyanax fasciatus mexicanus</name>
    <dbReference type="NCBI Taxonomy" id="7994"/>
    <lineage>
        <taxon>Eukaryota</taxon>
        <taxon>Metazoa</taxon>
        <taxon>Chordata</taxon>
        <taxon>Craniata</taxon>
        <taxon>Vertebrata</taxon>
        <taxon>Euteleostomi</taxon>
        <taxon>Actinopterygii</taxon>
        <taxon>Neopterygii</taxon>
        <taxon>Teleostei</taxon>
        <taxon>Ostariophysi</taxon>
        <taxon>Characiformes</taxon>
        <taxon>Characoidei</taxon>
        <taxon>Acestrorhamphidae</taxon>
        <taxon>Acestrorhamphinae</taxon>
        <taxon>Astyanax</taxon>
    </lineage>
</organism>
<keyword evidence="2" id="KW-0732">Signal</keyword>
<dbReference type="PANTHER" id="PTHR12080">
    <property type="entry name" value="SIGNALING LYMPHOCYTIC ACTIVATION MOLECULE"/>
    <property type="match status" value="1"/>
</dbReference>
<dbReference type="PROSITE" id="PS50835">
    <property type="entry name" value="IG_LIKE"/>
    <property type="match status" value="1"/>
</dbReference>
<evidence type="ECO:0000256" key="2">
    <source>
        <dbReference type="ARBA" id="ARBA00022729"/>
    </source>
</evidence>
<accession>A0A8T2L1J4</accession>
<protein>
    <recommendedName>
        <fullName evidence="5">Ig-like domain-containing protein</fullName>
    </recommendedName>
</protein>
<sequence>CRSDQSCVFYGAVGRPLYLQLPDEEELKLFTIKSDYYSDRILHFKNKIIIGKPSDPRWEFNTENKTMIITRAEKKDSARYRLHTYNSTGTNTGIYYLQLIIEAVVSSVEVMDSCSSIMERRVNCSSDGDQIQFSWTLSGTTSGPRLTDGNQTLLLDKDYTGDVTCYVKNYVSSGYRTIELQQCPGKINLIFTELICTGLITVDDRCRSDQSCVFYRALGRPLDLQLPKEEDLQLKKINSGTTSDVVFQYRNKKIRINHLDQRWEFNNETKTMIITRAEKEDSGRYKLETFNSTGKQTNYSLHLIIEGNSAHHTATSTQLSKSFTIINS</sequence>
<proteinExistence type="predicted"/>
<evidence type="ECO:0000256" key="4">
    <source>
        <dbReference type="ARBA" id="ARBA00023180"/>
    </source>
</evidence>
<dbReference type="Pfam" id="PF11465">
    <property type="entry name" value="Receptor_2B4"/>
    <property type="match status" value="1"/>
</dbReference>
<keyword evidence="4" id="KW-0325">Glycoprotein</keyword>
<comment type="caution">
    <text evidence="6">The sequence shown here is derived from an EMBL/GenBank/DDBJ whole genome shotgun (WGS) entry which is preliminary data.</text>
</comment>